<dbReference type="GO" id="GO:0005739">
    <property type="term" value="C:mitochondrion"/>
    <property type="evidence" value="ECO:0007669"/>
    <property type="project" value="TreeGrafter"/>
</dbReference>
<dbReference type="InterPro" id="IPR006091">
    <property type="entry name" value="Acyl-CoA_Oxase/DH_mid-dom"/>
</dbReference>
<evidence type="ECO:0000259" key="8">
    <source>
        <dbReference type="Pfam" id="PF02770"/>
    </source>
</evidence>
<dbReference type="Gene3D" id="2.40.110.10">
    <property type="entry name" value="Butyryl-CoA Dehydrogenase, subunit A, domain 2"/>
    <property type="match status" value="1"/>
</dbReference>
<evidence type="ECO:0000256" key="5">
    <source>
        <dbReference type="ARBA" id="ARBA00023002"/>
    </source>
</evidence>
<evidence type="ECO:0000259" key="7">
    <source>
        <dbReference type="Pfam" id="PF00441"/>
    </source>
</evidence>
<organism evidence="9 10">
    <name type="scientific">Meloidogyne hapla</name>
    <name type="common">Root-knot nematode worm</name>
    <dbReference type="NCBI Taxonomy" id="6305"/>
    <lineage>
        <taxon>Eukaryota</taxon>
        <taxon>Metazoa</taxon>
        <taxon>Ecdysozoa</taxon>
        <taxon>Nematoda</taxon>
        <taxon>Chromadorea</taxon>
        <taxon>Rhabditida</taxon>
        <taxon>Tylenchina</taxon>
        <taxon>Tylenchomorpha</taxon>
        <taxon>Tylenchoidea</taxon>
        <taxon>Meloidogynidae</taxon>
        <taxon>Meloidogyninae</taxon>
        <taxon>Meloidogyne</taxon>
    </lineage>
</organism>
<dbReference type="SUPFAM" id="SSF56645">
    <property type="entry name" value="Acyl-CoA dehydrogenase NM domain-like"/>
    <property type="match status" value="1"/>
</dbReference>
<evidence type="ECO:0000313" key="10">
    <source>
        <dbReference type="WBParaSite" id="MhA1_Contig1234.frz3.gene4"/>
    </source>
</evidence>
<name>A0A1I8B2W0_MELHA</name>
<feature type="domain" description="Acyl-CoA oxidase/dehydrogenase middle" evidence="8">
    <location>
        <begin position="2"/>
        <end position="66"/>
    </location>
</feature>
<dbReference type="Proteomes" id="UP000095281">
    <property type="component" value="Unplaced"/>
</dbReference>
<dbReference type="PANTHER" id="PTHR48083:SF2">
    <property type="entry name" value="MEDIUM-CHAIN SPECIFIC ACYL-COA DEHYDROGENASE, MITOCHONDRIAL"/>
    <property type="match status" value="1"/>
</dbReference>
<reference evidence="10" key="1">
    <citation type="submission" date="2016-11" db="UniProtKB">
        <authorList>
            <consortium name="WormBaseParasite"/>
        </authorList>
    </citation>
    <scope>IDENTIFICATION</scope>
</reference>
<dbReference type="SUPFAM" id="SSF47203">
    <property type="entry name" value="Acyl-CoA dehydrogenase C-terminal domain-like"/>
    <property type="match status" value="1"/>
</dbReference>
<dbReference type="Gene3D" id="1.20.140.10">
    <property type="entry name" value="Butyryl-CoA Dehydrogenase, subunit A, domain 3"/>
    <property type="match status" value="1"/>
</dbReference>
<dbReference type="Pfam" id="PF02770">
    <property type="entry name" value="Acyl-CoA_dh_M"/>
    <property type="match status" value="1"/>
</dbReference>
<proteinExistence type="inferred from homology"/>
<evidence type="ECO:0000256" key="6">
    <source>
        <dbReference type="RuleBase" id="RU362125"/>
    </source>
</evidence>
<comment type="cofactor">
    <cofactor evidence="1 6">
        <name>FAD</name>
        <dbReference type="ChEBI" id="CHEBI:57692"/>
    </cofactor>
</comment>
<dbReference type="PANTHER" id="PTHR48083">
    <property type="entry name" value="MEDIUM-CHAIN SPECIFIC ACYL-COA DEHYDROGENASE, MITOCHONDRIAL-RELATED"/>
    <property type="match status" value="1"/>
</dbReference>
<dbReference type="InterPro" id="IPR009075">
    <property type="entry name" value="AcylCo_DH/oxidase_C"/>
</dbReference>
<keyword evidence="9" id="KW-1185">Reference proteome</keyword>
<dbReference type="InterPro" id="IPR050741">
    <property type="entry name" value="Acyl-CoA_dehydrogenase"/>
</dbReference>
<sequence length="222" mass="24474">MWITNGGVASWFFVLARTDPDPKAPSGKAFTAFVVDGDSKGLSRGKKEINLGQRCSDTRGITFEDVVVPSSNVIGIPGEGFKIAIKTFDKTRPIVAALAVGLASRALDEAAKYSLERKTFGTPIANHQGVSFMLADMAMSLELSRLMTYKSAQEVDLGRPGAYWASIQMFRCRYGKPNSFKCCPDFWRKWIQHRISSTSQIQRLVISRQLLQRVAQTGSSSV</sequence>
<dbReference type="WBParaSite" id="MhA1_Contig1234.frz3.gene4">
    <property type="protein sequence ID" value="MhA1_Contig1234.frz3.gene4"/>
    <property type="gene ID" value="MhA1_Contig1234.frz3.gene4"/>
</dbReference>
<evidence type="ECO:0000313" key="9">
    <source>
        <dbReference type="Proteomes" id="UP000095281"/>
    </source>
</evidence>
<keyword evidence="4 6" id="KW-0274">FAD</keyword>
<dbReference type="InterPro" id="IPR036250">
    <property type="entry name" value="AcylCo_DH-like_C"/>
</dbReference>
<evidence type="ECO:0000256" key="2">
    <source>
        <dbReference type="ARBA" id="ARBA00009347"/>
    </source>
</evidence>
<keyword evidence="3 6" id="KW-0285">Flavoprotein</keyword>
<evidence type="ECO:0000256" key="4">
    <source>
        <dbReference type="ARBA" id="ARBA00022827"/>
    </source>
</evidence>
<protein>
    <submittedName>
        <fullName evidence="10">Acyl-CoA_dh_1 domain-containing protein</fullName>
    </submittedName>
</protein>
<dbReference type="GO" id="GO:0051793">
    <property type="term" value="P:medium-chain fatty acid catabolic process"/>
    <property type="evidence" value="ECO:0007669"/>
    <property type="project" value="TreeGrafter"/>
</dbReference>
<keyword evidence="5 6" id="KW-0560">Oxidoreductase</keyword>
<dbReference type="InterPro" id="IPR009100">
    <property type="entry name" value="AcylCoA_DH/oxidase_NM_dom_sf"/>
</dbReference>
<evidence type="ECO:0000256" key="1">
    <source>
        <dbReference type="ARBA" id="ARBA00001974"/>
    </source>
</evidence>
<evidence type="ECO:0000256" key="3">
    <source>
        <dbReference type="ARBA" id="ARBA00022630"/>
    </source>
</evidence>
<dbReference type="Pfam" id="PF00441">
    <property type="entry name" value="Acyl-CoA_dh_1"/>
    <property type="match status" value="1"/>
</dbReference>
<comment type="similarity">
    <text evidence="2 6">Belongs to the acyl-CoA dehydrogenase family.</text>
</comment>
<dbReference type="AlphaFoldDB" id="A0A1I8B2W0"/>
<dbReference type="InterPro" id="IPR046373">
    <property type="entry name" value="Acyl-CoA_Oxase/DH_mid-dom_sf"/>
</dbReference>
<feature type="domain" description="Acyl-CoA dehydrogenase/oxidase C-terminal" evidence="7">
    <location>
        <begin position="78"/>
        <end position="161"/>
    </location>
</feature>
<dbReference type="GO" id="GO:0070991">
    <property type="term" value="F:medium-chain fatty acyl-CoA dehydrogenase activity"/>
    <property type="evidence" value="ECO:0007669"/>
    <property type="project" value="TreeGrafter"/>
</dbReference>
<accession>A0A1I8B2W0</accession>